<dbReference type="Gene3D" id="3.40.50.720">
    <property type="entry name" value="NAD(P)-binding Rossmann-like Domain"/>
    <property type="match status" value="2"/>
</dbReference>
<accession>A0A5M8P3K8</accession>
<dbReference type="AlphaFoldDB" id="A0A5M8P3K8"/>
<reference evidence="5 6" key="1">
    <citation type="submission" date="2019-03" db="EMBL/GenBank/DDBJ databases">
        <title>Single cell metagenomics reveals metabolic interactions within the superorganism composed of flagellate Streblomastix strix and complex community of Bacteroidetes bacteria on its surface.</title>
        <authorList>
            <person name="Treitli S.C."/>
            <person name="Kolisko M."/>
            <person name="Husnik F."/>
            <person name="Keeling P."/>
            <person name="Hampl V."/>
        </authorList>
    </citation>
    <scope>NUCLEOTIDE SEQUENCE [LARGE SCALE GENOMIC DNA]</scope>
    <source>
        <strain evidence="5">St1</strain>
    </source>
</reference>
<organism evidence="5 6">
    <name type="scientific">Candidatus Ordinivivax streblomastigis</name>
    <dbReference type="NCBI Taxonomy" id="2540710"/>
    <lineage>
        <taxon>Bacteria</taxon>
        <taxon>Pseudomonadati</taxon>
        <taxon>Bacteroidota</taxon>
        <taxon>Bacteroidia</taxon>
        <taxon>Bacteroidales</taxon>
        <taxon>Candidatus Ordinivivax</taxon>
    </lineage>
</organism>
<dbReference type="PIRSF" id="PIRSF000124">
    <property type="entry name" value="UDPglc_GDPman_dh"/>
    <property type="match status" value="1"/>
</dbReference>
<dbReference type="PANTHER" id="PTHR43491">
    <property type="entry name" value="UDP-N-ACETYL-D-MANNOSAMINE DEHYDROGENASE"/>
    <property type="match status" value="1"/>
</dbReference>
<evidence type="ECO:0000256" key="2">
    <source>
        <dbReference type="ARBA" id="ARBA00023027"/>
    </source>
</evidence>
<dbReference type="EC" id="1.1.1.336" evidence="5"/>
<dbReference type="SUPFAM" id="SSF48179">
    <property type="entry name" value="6-phosphogluconate dehydrogenase C-terminal domain-like"/>
    <property type="match status" value="1"/>
</dbReference>
<keyword evidence="1 5" id="KW-0560">Oxidoreductase</keyword>
<dbReference type="PIRSF" id="PIRSF500136">
    <property type="entry name" value="UDP_ManNAc_DH"/>
    <property type="match status" value="1"/>
</dbReference>
<proteinExistence type="inferred from homology"/>
<dbReference type="InterPro" id="IPR028359">
    <property type="entry name" value="UDP_ManNAc/GlcNAc_DH"/>
</dbReference>
<dbReference type="InterPro" id="IPR008927">
    <property type="entry name" value="6-PGluconate_DH-like_C_sf"/>
</dbReference>
<comment type="similarity">
    <text evidence="3">Belongs to the UDP-glucose/GDP-mannose dehydrogenase family.</text>
</comment>
<name>A0A5M8P3K8_9BACT</name>
<evidence type="ECO:0000259" key="4">
    <source>
        <dbReference type="SMART" id="SM00984"/>
    </source>
</evidence>
<dbReference type="InterPro" id="IPR014026">
    <property type="entry name" value="UDP-Glc/GDP-Man_DH_dimer"/>
</dbReference>
<evidence type="ECO:0000313" key="5">
    <source>
        <dbReference type="EMBL" id="KAA6302968.1"/>
    </source>
</evidence>
<evidence type="ECO:0000256" key="1">
    <source>
        <dbReference type="ARBA" id="ARBA00023002"/>
    </source>
</evidence>
<evidence type="ECO:0000313" key="6">
    <source>
        <dbReference type="Proteomes" id="UP000324575"/>
    </source>
</evidence>
<dbReference type="SUPFAM" id="SSF52413">
    <property type="entry name" value="UDP-glucose/GDP-mannose dehydrogenase C-terminal domain"/>
    <property type="match status" value="1"/>
</dbReference>
<dbReference type="EMBL" id="SNRX01000004">
    <property type="protein sequence ID" value="KAA6302968.1"/>
    <property type="molecule type" value="Genomic_DNA"/>
</dbReference>
<evidence type="ECO:0000256" key="3">
    <source>
        <dbReference type="PIRNR" id="PIRNR000124"/>
    </source>
</evidence>
<dbReference type="SUPFAM" id="SSF51735">
    <property type="entry name" value="NAD(P)-binding Rossmann-fold domains"/>
    <property type="match status" value="1"/>
</dbReference>
<dbReference type="Pfam" id="PF00984">
    <property type="entry name" value="UDPG_MGDP_dh"/>
    <property type="match status" value="1"/>
</dbReference>
<dbReference type="GO" id="GO:0016628">
    <property type="term" value="F:oxidoreductase activity, acting on the CH-CH group of donors, NAD or NADP as acceptor"/>
    <property type="evidence" value="ECO:0007669"/>
    <property type="project" value="InterPro"/>
</dbReference>
<dbReference type="Proteomes" id="UP000324575">
    <property type="component" value="Unassembled WGS sequence"/>
</dbReference>
<dbReference type="InterPro" id="IPR001732">
    <property type="entry name" value="UDP-Glc/GDP-Man_DH_N"/>
</dbReference>
<dbReference type="GO" id="GO:0000271">
    <property type="term" value="P:polysaccharide biosynthetic process"/>
    <property type="evidence" value="ECO:0007669"/>
    <property type="project" value="InterPro"/>
</dbReference>
<protein>
    <submittedName>
        <fullName evidence="5">UDP-N-acetyl-D-mannosamine dehydrogenase</fullName>
        <ecNumber evidence="5">1.1.1.336</ecNumber>
    </submittedName>
</protein>
<comment type="caution">
    <text evidence="5">The sequence shown here is derived from an EMBL/GenBank/DDBJ whole genome shotgun (WGS) entry which is preliminary data.</text>
</comment>
<dbReference type="PANTHER" id="PTHR43491:SF1">
    <property type="entry name" value="UDP-N-ACETYL-D-MANNOSAMINE DEHYDROGENASE"/>
    <property type="match status" value="1"/>
</dbReference>
<dbReference type="InterPro" id="IPR036291">
    <property type="entry name" value="NAD(P)-bd_dom_sf"/>
</dbReference>
<dbReference type="GO" id="GO:0089714">
    <property type="term" value="F:UDP-N-acetyl-D-mannosamine dehydrogenase activity"/>
    <property type="evidence" value="ECO:0007669"/>
    <property type="project" value="UniProtKB-EC"/>
</dbReference>
<dbReference type="SMART" id="SM00984">
    <property type="entry name" value="UDPG_MGDP_dh_C"/>
    <property type="match status" value="1"/>
</dbReference>
<sequence>MKYDVCVIGGCGHVGLPLAIMLASKGKEVCIYDTNEKAIETTKAGIIPFFEEGAEPLLKQVLADNKLHLSNSPEVVSESETAILIIGTPVDEHLNPKFRVMKEVIDDLLPYFYDDQLLVLRSTVYPGLSNRINDWLAEAGKKIHLAFCPERILEGKALEEMENLPQIISSFTEEGVKRASELFSLLTKDLVVVQPMEAELAKLFTNSWRYLKFAVANQFYMIANDYNLDFYNIYHAMTHNYNRTKDFPRPGFAAGPCLFKDTMQLAAFNNNNFFLGHTAMLINEGLPNYVVSQLKKQYTLTETKIGILGMAFKAESDDIRESLSYKLRKILEIEAKQVWCADPYVKDATLVDEAALLAESDIIIIAAPHKQYKNLNTTKRVIDIWNLLNNGGKI</sequence>
<keyword evidence="2" id="KW-0520">NAD</keyword>
<gene>
    <name evidence="5" type="ORF">EZS26_000863</name>
</gene>
<dbReference type="InterPro" id="IPR036220">
    <property type="entry name" value="UDP-Glc/GDP-Man_DH_C_sf"/>
</dbReference>
<dbReference type="NCBIfam" id="TIGR03026">
    <property type="entry name" value="NDP-sugDHase"/>
    <property type="match status" value="1"/>
</dbReference>
<dbReference type="InterPro" id="IPR017476">
    <property type="entry name" value="UDP-Glc/GDP-Man"/>
</dbReference>
<dbReference type="Pfam" id="PF03720">
    <property type="entry name" value="UDPG_MGDP_dh_C"/>
    <property type="match status" value="1"/>
</dbReference>
<feature type="domain" description="UDP-glucose/GDP-mannose dehydrogenase C-terminal" evidence="4">
    <location>
        <begin position="306"/>
        <end position="390"/>
    </location>
</feature>
<dbReference type="InterPro" id="IPR014027">
    <property type="entry name" value="UDP-Glc/GDP-Man_DH_C"/>
</dbReference>
<dbReference type="Pfam" id="PF03721">
    <property type="entry name" value="UDPG_MGDP_dh_N"/>
    <property type="match status" value="1"/>
</dbReference>
<dbReference type="GO" id="GO:0051287">
    <property type="term" value="F:NAD binding"/>
    <property type="evidence" value="ECO:0007669"/>
    <property type="project" value="InterPro"/>
</dbReference>